<evidence type="ECO:0000256" key="8">
    <source>
        <dbReference type="ARBA" id="ARBA00037071"/>
    </source>
</evidence>
<evidence type="ECO:0000256" key="4">
    <source>
        <dbReference type="ARBA" id="ARBA00022490"/>
    </source>
</evidence>
<dbReference type="PROSITE" id="PS50059">
    <property type="entry name" value="FKBP_PPIASE"/>
    <property type="match status" value="1"/>
</dbReference>
<protein>
    <recommendedName>
        <fullName evidence="10">Peptidyl-prolyl cis-trans isomerase</fullName>
        <ecNumber evidence="10">5.2.1.8</ecNumber>
    </recommendedName>
</protein>
<accession>A0ABS7WRJ5</accession>
<dbReference type="EMBL" id="JACGBB010000007">
    <property type="protein sequence ID" value="MBZ7987356.1"/>
    <property type="molecule type" value="Genomic_DNA"/>
</dbReference>
<keyword evidence="13" id="KW-1185">Reference proteome</keyword>
<dbReference type="GO" id="GO:0016853">
    <property type="term" value="F:isomerase activity"/>
    <property type="evidence" value="ECO:0007669"/>
    <property type="project" value="UniProtKB-KW"/>
</dbReference>
<proteinExistence type="inferred from homology"/>
<dbReference type="Proteomes" id="UP000786183">
    <property type="component" value="Unassembled WGS sequence"/>
</dbReference>
<keyword evidence="5 9" id="KW-0697">Rotamase</keyword>
<name>A0ABS7WRJ5_9BACT</name>
<feature type="domain" description="PPIase FKBP-type" evidence="11">
    <location>
        <begin position="6"/>
        <end position="81"/>
    </location>
</feature>
<keyword evidence="7 9" id="KW-0413">Isomerase</keyword>
<evidence type="ECO:0000256" key="3">
    <source>
        <dbReference type="ARBA" id="ARBA00006577"/>
    </source>
</evidence>
<dbReference type="Gene3D" id="2.40.10.330">
    <property type="match status" value="1"/>
</dbReference>
<evidence type="ECO:0000313" key="12">
    <source>
        <dbReference type="EMBL" id="MBZ7987356.1"/>
    </source>
</evidence>
<dbReference type="SUPFAM" id="SSF54534">
    <property type="entry name" value="FKBP-like"/>
    <property type="match status" value="1"/>
</dbReference>
<dbReference type="EC" id="5.2.1.8" evidence="10"/>
<dbReference type="Gene3D" id="3.10.50.40">
    <property type="match status" value="1"/>
</dbReference>
<gene>
    <name evidence="12" type="ORF">AVCANL283_04435</name>
</gene>
<evidence type="ECO:0000256" key="1">
    <source>
        <dbReference type="ARBA" id="ARBA00000971"/>
    </source>
</evidence>
<keyword evidence="4" id="KW-0963">Cytoplasm</keyword>
<evidence type="ECO:0000259" key="11">
    <source>
        <dbReference type="PROSITE" id="PS50059"/>
    </source>
</evidence>
<dbReference type="PANTHER" id="PTHR47861:SF3">
    <property type="entry name" value="FKBP-TYPE PEPTIDYL-PROLYL CIS-TRANS ISOMERASE SLYD"/>
    <property type="match status" value="1"/>
</dbReference>
<dbReference type="InterPro" id="IPR046357">
    <property type="entry name" value="PPIase_dom_sf"/>
</dbReference>
<comment type="caution">
    <text evidence="12">The sequence shown here is derived from an EMBL/GenBank/DDBJ whole genome shotgun (WGS) entry which is preliminary data.</text>
</comment>
<evidence type="ECO:0000256" key="10">
    <source>
        <dbReference type="RuleBase" id="RU003915"/>
    </source>
</evidence>
<dbReference type="InterPro" id="IPR048261">
    <property type="entry name" value="SlpA/SlyD-like_ins_sf"/>
</dbReference>
<dbReference type="InterPro" id="IPR001179">
    <property type="entry name" value="PPIase_FKBP_dom"/>
</dbReference>
<comment type="subcellular location">
    <subcellularLocation>
        <location evidence="2">Cytoplasm</location>
    </subcellularLocation>
</comment>
<evidence type="ECO:0000256" key="5">
    <source>
        <dbReference type="ARBA" id="ARBA00023110"/>
    </source>
</evidence>
<evidence type="ECO:0000256" key="7">
    <source>
        <dbReference type="ARBA" id="ARBA00023235"/>
    </source>
</evidence>
<keyword evidence="6" id="KW-0143">Chaperone</keyword>
<organism evidence="12 13">
    <name type="scientific">Campylobacter canadensis</name>
    <dbReference type="NCBI Taxonomy" id="449520"/>
    <lineage>
        <taxon>Bacteria</taxon>
        <taxon>Pseudomonadati</taxon>
        <taxon>Campylobacterota</taxon>
        <taxon>Epsilonproteobacteria</taxon>
        <taxon>Campylobacterales</taxon>
        <taxon>Campylobacteraceae</taxon>
        <taxon>Campylobacter</taxon>
    </lineage>
</organism>
<comment type="function">
    <text evidence="8">Also involved in hydrogenase metallocenter assembly, probably by participating in the nickel insertion step. This function in hydrogenase biosynthesis requires chaperone activity and the presence of the metal-binding domain, but not PPIase activity.</text>
</comment>
<evidence type="ECO:0000256" key="9">
    <source>
        <dbReference type="PROSITE-ProRule" id="PRU00277"/>
    </source>
</evidence>
<comment type="catalytic activity">
    <reaction evidence="1 9 10">
        <text>[protein]-peptidylproline (omega=180) = [protein]-peptidylproline (omega=0)</text>
        <dbReference type="Rhea" id="RHEA:16237"/>
        <dbReference type="Rhea" id="RHEA-COMP:10747"/>
        <dbReference type="Rhea" id="RHEA-COMP:10748"/>
        <dbReference type="ChEBI" id="CHEBI:83833"/>
        <dbReference type="ChEBI" id="CHEBI:83834"/>
        <dbReference type="EC" id="5.2.1.8"/>
    </reaction>
</comment>
<evidence type="ECO:0000313" key="13">
    <source>
        <dbReference type="Proteomes" id="UP000786183"/>
    </source>
</evidence>
<dbReference type="PANTHER" id="PTHR47861">
    <property type="entry name" value="FKBP-TYPE PEPTIDYL-PROLYL CIS-TRANS ISOMERASE SLYD"/>
    <property type="match status" value="1"/>
</dbReference>
<dbReference type="RefSeq" id="WP_224325324.1">
    <property type="nucleotide sequence ID" value="NZ_JACGBB010000007.1"/>
</dbReference>
<evidence type="ECO:0000256" key="6">
    <source>
        <dbReference type="ARBA" id="ARBA00023186"/>
    </source>
</evidence>
<comment type="similarity">
    <text evidence="3 10">Belongs to the FKBP-type PPIase family.</text>
</comment>
<sequence length="204" mass="21910">MAIEKDKVVSLNFILRDAKTNEVLEDNSDFNPISFLLGRGQILESLEEEIAKLNEGDESDILITSDKAWKSYDDSLIQELPKEQFAGIDLNVGMELFGENEDGSSVRVVVKEIKNDSVVIDYNHPYAGKDLLFTINIKEVRDASEEELASGAAMQAGGGCGCGGHGHGHDHGHGGGCCGGHGGGGCGCHDEEEEHHHHHHGHGG</sequence>
<reference evidence="12 13" key="1">
    <citation type="submission" date="2020-07" db="EMBL/GenBank/DDBJ databases">
        <title>Transfer of Campylobacter canadensis to the novel genus Avispirillum gen. nov., that also includes two novel species recovered from migratory waterfowl: Avispirillum anseris sp. nov. and Avispirillum brantae sp. nov.</title>
        <authorList>
            <person name="Miller W.G."/>
            <person name="Chapman M.H."/>
            <person name="Yee E."/>
            <person name="Inglis G.D."/>
        </authorList>
    </citation>
    <scope>NUCLEOTIDE SEQUENCE [LARGE SCALE GENOMIC DNA]</scope>
    <source>
        <strain evidence="12 13">L283</strain>
    </source>
</reference>
<dbReference type="Pfam" id="PF00254">
    <property type="entry name" value="FKBP_C"/>
    <property type="match status" value="1"/>
</dbReference>
<evidence type="ECO:0000256" key="2">
    <source>
        <dbReference type="ARBA" id="ARBA00004496"/>
    </source>
</evidence>